<dbReference type="GeneID" id="18504704"/>
<evidence type="ECO:0000313" key="3">
    <source>
        <dbReference type="Proteomes" id="UP000018808"/>
    </source>
</evidence>
<protein>
    <submittedName>
        <fullName evidence="2">Peptidase</fullName>
    </submittedName>
</protein>
<proteinExistence type="predicted"/>
<name>V5USP1_9CAUD</name>
<feature type="compositionally biased region" description="Low complexity" evidence="1">
    <location>
        <begin position="212"/>
        <end position="228"/>
    </location>
</feature>
<evidence type="ECO:0000256" key="1">
    <source>
        <dbReference type="SAM" id="MobiDB-lite"/>
    </source>
</evidence>
<dbReference type="OrthoDB" id="4844at10239"/>
<dbReference type="RefSeq" id="YP_009008262.1">
    <property type="nucleotide sequence ID" value="NC_023587.1"/>
</dbReference>
<feature type="compositionally biased region" description="Basic and acidic residues" evidence="1">
    <location>
        <begin position="185"/>
        <end position="199"/>
    </location>
</feature>
<dbReference type="KEGG" id="vg:18504704"/>
<gene>
    <name evidence="2" type="ORF">S-MbCM7_128</name>
</gene>
<feature type="compositionally biased region" description="Acidic residues" evidence="1">
    <location>
        <begin position="229"/>
        <end position="241"/>
    </location>
</feature>
<dbReference type="Proteomes" id="UP000018808">
    <property type="component" value="Segment"/>
</dbReference>
<keyword evidence="3" id="KW-1185">Reference proteome</keyword>
<accession>V5USP1</accession>
<evidence type="ECO:0000313" key="2">
    <source>
        <dbReference type="EMBL" id="AHB80542.1"/>
    </source>
</evidence>
<feature type="region of interest" description="Disordered" evidence="1">
    <location>
        <begin position="183"/>
        <end position="250"/>
    </location>
</feature>
<dbReference type="EMBL" id="KF156338">
    <property type="protein sequence ID" value="AHB80542.1"/>
    <property type="molecule type" value="Genomic_DNA"/>
</dbReference>
<organism evidence="2 3">
    <name type="scientific">Synechococcus phage ACG-2014h</name>
    <dbReference type="NCBI Taxonomy" id="1340810"/>
    <lineage>
        <taxon>Viruses</taxon>
        <taxon>Duplodnaviria</taxon>
        <taxon>Heunggongvirae</taxon>
        <taxon>Uroviricota</taxon>
        <taxon>Caudoviricetes</taxon>
        <taxon>Pantevenvirales</taxon>
        <taxon>Kyanoviridae</taxon>
        <taxon>Sedonavirus</taxon>
        <taxon>Sedonavirus tusconh</taxon>
    </lineage>
</organism>
<sequence length="708" mass="81413">MLNQEIKGNLARLLATENLIVEHRKVSTASFDVDRRVLTLPNWDKASSVVYDMLVGHEVGHALFTPNEDWRDAADCPKDYLNVIEDARIEKLMKRKYPGLRKSFAGGYKELNDADFFSIEGADFDTFSLIDRINLHFKIGATAMVPFSIEEKVFVARTDIAETFEEVCKIAADIYNFSNETETPMTHEEMLEEAQQREDENNDESQSEQEPQEQQPQSQPQIKQQSDANMEDDEEEGEESNAGERSETQRAFDDAADKLTNRHASNPVYVEIPDSVDLPTYIADWTEVHDWIDQCRINRISDERYECFDEVDKSYVKFRKESQKEVNYLVKEFECRKSADAYARSGQSKTGVLDTSKLHTYKYNEDLFKKVTVLPDGKNHGLLFLLDWSGSMGKDIFATVKQVLNLTAFCKKVQIPFEVYAFTNEWYIARRISDGQNHYLSDEEYYAEKKCEEGKIFLQKDVFHLMNFVSSRSNAKNYDRMCLNLYREAYAYSNHVAYPTTVGVGLSGTPLNEGIVMLNYIIPQFKKQNDLQKVNVCILTDGEACQSAYGRKYYSDHRDEFYVRPRRLDYNTVLRDRKTGRVYAMNDGWGDMTNTFITQLRDRNAGVNVLGFRIMGGNGLSSFVSMYGNLAFYDQVQKQWKKNKSAIIPSPKSYTALYAIKNTSIDEDTEFDVESGAKKGEITRAFKKMLSSKSANKKLLNSFVEYVA</sequence>
<feature type="compositionally biased region" description="Acidic residues" evidence="1">
    <location>
        <begin position="200"/>
        <end position="211"/>
    </location>
</feature>
<reference evidence="2 3" key="1">
    <citation type="journal article" date="2014" name="Nature">
        <title>Viral tagging reveals discrete populations in Synechococcus viral genome sequence space.</title>
        <authorList>
            <person name="Deng L."/>
            <person name="Ignacio Espinoza J.C."/>
            <person name="Gregory A.C."/>
            <person name="Poulos B.T."/>
            <person name="Weitz J.S."/>
            <person name="Hugenholtz P."/>
            <person name="Sullivan M.B."/>
        </authorList>
    </citation>
    <scope>NUCLEOTIDE SEQUENCE [LARGE SCALE GENOMIC DNA]</scope>
</reference>